<dbReference type="FunFam" id="2.130.10.10:FF:000060">
    <property type="entry name" value="WD repeat-containing protein 44"/>
    <property type="match status" value="1"/>
</dbReference>
<proteinExistence type="predicted"/>
<feature type="region of interest" description="Disordered" evidence="5">
    <location>
        <begin position="1"/>
        <end position="44"/>
    </location>
</feature>
<dbReference type="Pfam" id="PF00400">
    <property type="entry name" value="WD40"/>
    <property type="match status" value="4"/>
</dbReference>
<name>A0AAW1URS0_9CUCU</name>
<dbReference type="PRINTS" id="PR00320">
    <property type="entry name" value="GPROTEINBRPT"/>
</dbReference>
<comment type="caution">
    <text evidence="6">The sequence shown here is derived from an EMBL/GenBank/DDBJ whole genome shotgun (WGS) entry which is preliminary data.</text>
</comment>
<reference evidence="6 7" key="1">
    <citation type="submission" date="2023-03" db="EMBL/GenBank/DDBJ databases">
        <title>Genome insight into feeding habits of ladybird beetles.</title>
        <authorList>
            <person name="Li H.-S."/>
            <person name="Huang Y.-H."/>
            <person name="Pang H."/>
        </authorList>
    </citation>
    <scope>NUCLEOTIDE SEQUENCE [LARGE SCALE GENOMIC DNA]</scope>
    <source>
        <strain evidence="6">SYSU_2023b</strain>
        <tissue evidence="6">Whole body</tissue>
    </source>
</reference>
<dbReference type="PROSITE" id="PS50294">
    <property type="entry name" value="WD_REPEATS_REGION"/>
    <property type="match status" value="3"/>
</dbReference>
<evidence type="ECO:0000256" key="4">
    <source>
        <dbReference type="PROSITE-ProRule" id="PRU00221"/>
    </source>
</evidence>
<feature type="repeat" description="WD" evidence="4">
    <location>
        <begin position="689"/>
        <end position="722"/>
    </location>
</feature>
<dbReference type="InterPro" id="IPR001680">
    <property type="entry name" value="WD40_rpt"/>
</dbReference>
<feature type="compositionally biased region" description="Low complexity" evidence="5">
    <location>
        <begin position="222"/>
        <end position="238"/>
    </location>
</feature>
<feature type="repeat" description="WD" evidence="4">
    <location>
        <begin position="592"/>
        <end position="623"/>
    </location>
</feature>
<protein>
    <recommendedName>
        <fullName evidence="1">WD repeat-containing protein 44</fullName>
    </recommendedName>
</protein>
<dbReference type="Gene3D" id="2.130.10.10">
    <property type="entry name" value="YVTN repeat-like/Quinoprotein amine dehydrogenase"/>
    <property type="match status" value="1"/>
</dbReference>
<dbReference type="InterPro" id="IPR020472">
    <property type="entry name" value="WD40_PAC1"/>
</dbReference>
<feature type="repeat" description="WD" evidence="4">
    <location>
        <begin position="729"/>
        <end position="763"/>
    </location>
</feature>
<feature type="compositionally biased region" description="Basic and acidic residues" evidence="5">
    <location>
        <begin position="344"/>
        <end position="359"/>
    </location>
</feature>
<dbReference type="InterPro" id="IPR015943">
    <property type="entry name" value="WD40/YVTN_repeat-like_dom_sf"/>
</dbReference>
<evidence type="ECO:0000256" key="5">
    <source>
        <dbReference type="SAM" id="MobiDB-lite"/>
    </source>
</evidence>
<dbReference type="Proteomes" id="UP001431783">
    <property type="component" value="Unassembled WGS sequence"/>
</dbReference>
<dbReference type="PANTHER" id="PTHR14221">
    <property type="entry name" value="WD REPEAT DOMAIN 44"/>
    <property type="match status" value="1"/>
</dbReference>
<feature type="compositionally biased region" description="Polar residues" evidence="5">
    <location>
        <begin position="107"/>
        <end position="116"/>
    </location>
</feature>
<keyword evidence="3" id="KW-0677">Repeat</keyword>
<dbReference type="PANTHER" id="PTHR14221:SF0">
    <property type="entry name" value="WD REPEAT-CONTAINING PROTEIN 44"/>
    <property type="match status" value="1"/>
</dbReference>
<evidence type="ECO:0000256" key="1">
    <source>
        <dbReference type="ARBA" id="ARBA00021207"/>
    </source>
</evidence>
<feature type="compositionally biased region" description="Acidic residues" evidence="5">
    <location>
        <begin position="8"/>
        <end position="17"/>
    </location>
</feature>
<feature type="compositionally biased region" description="Low complexity" evidence="5">
    <location>
        <begin position="313"/>
        <end position="323"/>
    </location>
</feature>
<keyword evidence="2 4" id="KW-0853">WD repeat</keyword>
<feature type="compositionally biased region" description="Basic and acidic residues" evidence="5">
    <location>
        <begin position="299"/>
        <end position="312"/>
    </location>
</feature>
<evidence type="ECO:0000256" key="3">
    <source>
        <dbReference type="ARBA" id="ARBA00022737"/>
    </source>
</evidence>
<dbReference type="PROSITE" id="PS50082">
    <property type="entry name" value="WD_REPEATS_2"/>
    <property type="match status" value="4"/>
</dbReference>
<evidence type="ECO:0000256" key="2">
    <source>
        <dbReference type="ARBA" id="ARBA00022574"/>
    </source>
</evidence>
<feature type="region of interest" description="Disordered" evidence="5">
    <location>
        <begin position="144"/>
        <end position="195"/>
    </location>
</feature>
<dbReference type="SMART" id="SM00320">
    <property type="entry name" value="WD40"/>
    <property type="match status" value="7"/>
</dbReference>
<accession>A0AAW1URS0</accession>
<feature type="compositionally biased region" description="Polar residues" evidence="5">
    <location>
        <begin position="254"/>
        <end position="266"/>
    </location>
</feature>
<gene>
    <name evidence="6" type="ORF">WA026_019722</name>
</gene>
<feature type="region of interest" description="Disordered" evidence="5">
    <location>
        <begin position="208"/>
        <end position="327"/>
    </location>
</feature>
<keyword evidence="7" id="KW-1185">Reference proteome</keyword>
<dbReference type="SUPFAM" id="SSF50978">
    <property type="entry name" value="WD40 repeat-like"/>
    <property type="match status" value="1"/>
</dbReference>
<feature type="region of interest" description="Disordered" evidence="5">
    <location>
        <begin position="344"/>
        <end position="416"/>
    </location>
</feature>
<feature type="repeat" description="WD" evidence="4">
    <location>
        <begin position="879"/>
        <end position="900"/>
    </location>
</feature>
<feature type="compositionally biased region" description="Basic and acidic residues" evidence="5">
    <location>
        <begin position="31"/>
        <end position="40"/>
    </location>
</feature>
<feature type="region of interest" description="Disordered" evidence="5">
    <location>
        <begin position="68"/>
        <end position="116"/>
    </location>
</feature>
<sequence length="1007" mass="112121">MNMTNSSDSDEFYDAEENISLQGNKRKSRKPSKDLTHRANSEPNVFQKCAVQNIKDEVTSVNELKYKEDNDKVEISTELPGTSRKKFKELRQKLHNDDDDPPIGEATQPNSQTSSVEGVFVVPSKITQPFRVIEQDTVSLQSHNSLGRLGRILGNTSESGTIPESGRKALSVSALSSSSLDSASTPSSKGASQFPSISTLSALKTALQDEMPTTLQEPDVIASTKTSASTSASMIKAPIAPPRRKKKNKIVGSLNLTKSASSSAFETSHHLASPVSTVESLTREFEHSLPKQPSISSTKSEEEHHQDNESKSSKSSKNSTLKSVHSLDINQALKGKFVVKPQDTDSYKAKRSSKSDTLEKNSCLSLSVESSNTSSSTRGSSSRSSMGHYSLGPHRGTNQVPSTSSKERRKSAGDENMLTIKVRTHTDSGKQLSDLEILEQVTVLNLDTGERVPLSVAEDKLPQCINPLSLHIMRLTSEYVSSSSMDKNKESDEESVDLKKLEVPVADAESSEGGRVRRKTAKLKRFLDSTVKKTMHKAKSIAQEVTHARHKEDTIDIIDNVHPGEHNIKLKTSNSHKGPFEFEKVEHVQEIKDEHEGPIWCMKFSCCGKLLATAGQDKVLRIWIVRDAYPFFQEMRTKYNAEKVSPTPSQESLVSHHSNETNISLATVEAMNKKENSKLVFMPKPFCTYSGHTSDLLDVSWSKNYFILSSSMDKTVRLWHISRKECLCCFQHIDFVTAIVFHPRDDRYFLSGSLDGKLRLWNIPDKKVAVWNEVEGTTRLITAANFCQNGIFAVVGTYDGRCIFYNTDQLKYHTQIHVRSSRGRNAVGRKISGIEPMPGQDKILITSNDSRIRLYDLIDLNVSCKYKGYVNMSSQIKASFSHDGKYIVSGSENRDVYIWKTNHDYSKFSSVRRDRNDFWEAIKAHNNTVTCAIFAPNPESIIKMVEEASRPESIEDEANKVEDPIVEQHTKGCGGYVLVSADFNGCIKVFINKMKPKHSSLPVSAMA</sequence>
<evidence type="ECO:0000313" key="7">
    <source>
        <dbReference type="Proteomes" id="UP001431783"/>
    </source>
</evidence>
<dbReference type="InterPro" id="IPR040324">
    <property type="entry name" value="WDR44/Dgr2"/>
</dbReference>
<feature type="compositionally biased region" description="Low complexity" evidence="5">
    <location>
        <begin position="361"/>
        <end position="385"/>
    </location>
</feature>
<dbReference type="InterPro" id="IPR036322">
    <property type="entry name" value="WD40_repeat_dom_sf"/>
</dbReference>
<dbReference type="EMBL" id="JARQZJ010000073">
    <property type="protein sequence ID" value="KAK9882209.1"/>
    <property type="molecule type" value="Genomic_DNA"/>
</dbReference>
<feature type="compositionally biased region" description="Low complexity" evidence="5">
    <location>
        <begin position="169"/>
        <end position="188"/>
    </location>
</feature>
<evidence type="ECO:0000313" key="6">
    <source>
        <dbReference type="EMBL" id="KAK9882209.1"/>
    </source>
</evidence>
<dbReference type="AlphaFoldDB" id="A0AAW1URS0"/>
<organism evidence="6 7">
    <name type="scientific">Henosepilachna vigintioctopunctata</name>
    <dbReference type="NCBI Taxonomy" id="420089"/>
    <lineage>
        <taxon>Eukaryota</taxon>
        <taxon>Metazoa</taxon>
        <taxon>Ecdysozoa</taxon>
        <taxon>Arthropoda</taxon>
        <taxon>Hexapoda</taxon>
        <taxon>Insecta</taxon>
        <taxon>Pterygota</taxon>
        <taxon>Neoptera</taxon>
        <taxon>Endopterygota</taxon>
        <taxon>Coleoptera</taxon>
        <taxon>Polyphaga</taxon>
        <taxon>Cucujiformia</taxon>
        <taxon>Coccinelloidea</taxon>
        <taxon>Coccinellidae</taxon>
        <taxon>Epilachninae</taxon>
        <taxon>Epilachnini</taxon>
        <taxon>Henosepilachna</taxon>
    </lineage>
</organism>